<dbReference type="PROSITE" id="PS51272">
    <property type="entry name" value="SLH"/>
    <property type="match status" value="2"/>
</dbReference>
<dbReference type="Gene3D" id="3.40.50.1110">
    <property type="entry name" value="SGNH hydrolase"/>
    <property type="match status" value="1"/>
</dbReference>
<feature type="domain" description="SLH" evidence="8">
    <location>
        <begin position="2966"/>
        <end position="3024"/>
    </location>
</feature>
<keyword evidence="5" id="KW-0136">Cellulose degradation</keyword>
<dbReference type="InterPro" id="IPR001119">
    <property type="entry name" value="SLH_dom"/>
</dbReference>
<dbReference type="InterPro" id="IPR003343">
    <property type="entry name" value="Big_2"/>
</dbReference>
<dbReference type="InterPro" id="IPR008964">
    <property type="entry name" value="Invasin/intimin_cell_adhesion"/>
</dbReference>
<gene>
    <name evidence="9" type="ORF">H8S62_05090</name>
</gene>
<dbReference type="InterPro" id="IPR004197">
    <property type="entry name" value="Cellulase_Ig-like"/>
</dbReference>
<evidence type="ECO:0000256" key="7">
    <source>
        <dbReference type="SAM" id="SignalP"/>
    </source>
</evidence>
<name>A0A8J6MG89_9FIRM</name>
<sequence>MKRLKQGLALLLAAVMLLGMVPAGAAEEPENGIVIEAEDASPQFVGSWGNKDVKTTGDAECSGGKFCFVQKNSAPSGEYVEFTAEVPADGTYDIYVTTKDNKDRTGFQFSVNGEDVGNPVDLYLAGPDAAYREHKIGAAELKAGAFKLRATALEKSAAGLEESANRGGVFDFFRLVPAAAEEPDVDPEAPIFFEDFEGDACQFGLADGWSVVENGSSKVLQGTKMAAAGLLNRTSEAFHLPETYTISYDFTMLQNAGRDGWSGGIVFEYNTDNDFYHFRFNKSDSVSNIQLMKWPDPNQHVLFQKDYPFQTGAGTSHNLCLVNEGGKARFYVDGELLAENIAIGTSGKGLGLRVYNGAMQFDNVTVWDYVREPEAVPGGPIYQTGFDTLPKELEGSAVWGLVELKEGRALGGACTGNNDSLVQLTSAGTLPTSYTLVVDMALMGGITGSGYSAGLTFRHEDSKEFYHFRLDNGTGMSAQLFQWTSGAGNKLASTPVAITDGEARRLRVTVDDAKIICYLDGRQVAEYAGSAAGGNVGFRLYNAEALFDNLAVYSGVVEPPAEGEYAQAFRFPEETETIYNNEQTDHYREKTGEWSSLPGAGQDSSDARTAGGGGAAAFSAYPPKSGQQNYSVDWYVPAADGDAADFIIQTLDGMWKFTLSAGTAAGWQRLGVVTATGGTAFTVDAASQGRLYADAVKLTPTTAKADPVYTPTGGGSEEIAVLVNQIGYDTGTSKRATVPNAEDGAPFQVIHRQTESVAFSGVVENNIADFTQLDTDADTDFYITCGGAESYVFTIGENIIQRRSVKNALAFMDEVRSDTFCVGSNSIAWRDSHQFSFELNGLVLQYMANPALQDSLTGGITNTATCEYEALRVQDEPDIIWLIQFAALRYYDWGHDEGRDLHMLTKEQLAYYLYLYPEISEYVPEETYRAIRDYTISVWGNSKVSGNSQWYAVSGTDHNLYSVQTVFGGLKGSQPPGHSIVPNLLMYEVAKRDGLGDDVAQRFFDAAYANCEYTIHDIDINDPFYNKGQRMSEYVTVPALAWFLEMYPDRAPGGLKAALESWAEKTIARSDNMWDIRMAVSLEAGDGVYYFHNPKLQSQALTKDYWTGAAYANADDQAGYLAGGAPKNEPGNQAGLQAVTYAAARVLEDGAAAGRLKELGVAAIDDLYGRNPTGRAAFYDFTRDFEGADLGWYKQFAGGAGVLERRTAVIDANAPELCYPYAPENYNTGYTEGWVAYNTAWNASLAYAAADAVSLAAPVSGKQGEAVTLTLNAPLNLDTAVRETGYVFVTNPLTGERAKVEVAERGTDSAVFEGTYVLPNAPYVTVSYGSGIFLQSADVTVSDYVGVPAAEITLSGHALTLAAGETVRLSAAVLPADATDKRVSFTSLDSGVASVTADGLVRAVGAGQTVITAASVSDPAIKAECTVTVAAAAPQSLRVSAPSELSAFGSQGKIEVTGVVYSDGTVKTGSLPEAVFSTGDGGILRVDPDGTLTGLAAGKATVTAAAVVEGRTVTGAAEVTVTAERSFDLLTLYREGRYTADGVTMAIAANTKDDLTSSYGTDRLKLTGNQAGNTVAFQLGELAAGTYSVTLFSKYYGGNYAYGTWSFRIDGKTVGTEIDFDQADKNGTYHDIPLGGVELGAGEHTFTFVSSDGGPVVPVSVTLSLDGGTDPGPDPEVKPGQTTPKIHAMDEMYKKVYTDASIQAAGLNYRLYVPAGYEHGQEAELPLLIYLNGAGSRGTDNVKQLANLSPLITPLIDDPDHPCIIAVPQLPTSDKWVNVDWALGSYEDSVPESNSAKLLMGLIGELKQAYKVDPDRVYLMGQSFGGYGAWDLITRHSETFAAAVPMCGAGSPARAEAVKDMPLLVLHGAADPTVPVSGSREMTAALKAAGSTSVTYLEYEGDDHYVQRRLFEQPELYLDWLFSQEKGKTPAAPDVSGLYMPRLTLNLNGAEQLDRLTVTGGTAKVEGGQMTLTPADGGSSALALAKGTEGFRDGVLTAHFTMDALTGSGGAGLVLRARDGGNYIHIRFTKNGLELLEMVNGKAARSNTVPYTLTAGRITCMKAEVRGSVLSVWVDNKLLFDRAAIQAAALQESGAVGVRSYGVPVRTDDIIWSTRGGAYIALTSMADRQVYQRDAETGTGAVALTGTAEGAARLRWRVVSWDGGDNVIHAWTETPVTDGGFSADFTVPQGGWYKTELEALDAGGERIARAESGRWGVGINILCIGQSNMVGIGQGAPEAAHDLASNFMNEHWTHLEDPYDKGDTTPISSDGTVGNSMVPALVNALIEAYGLPVGIIPAARGGAGLVCDCADYPRWLDRSEDNPADRTNLYGNSLYRARAAGGVELIVMNQGEHDVSGNTGEEAYLAALKTLVDNYRRDLGRDVPFFYCQLGPARPGSWSDEKGAVMDGIRAAQMRFNDPEQGVILAAVEMDLDRNSDNLHYTTASQSVIGRRVANAIRWYYDAAPDRADYYTGPGIAAVRFADAAGTKLDVTLAHTGGSDFTPAAGITGFEAADGVGSLEITSAVRKDAHTITLTLARPAEGGTRVRYMAGLLPDVTGIVKDNSPMRLPLNATVGWLEVTGRVESVTLDCTEATLYTNGENTLRLTAEVLPAGLEGAEVSWTSGDEAVATVDDFGLVTAVADGTVVITAAVGGKSAQCTITVSTYYTAPARPPVKIETAPDGSVAAVMTPNAAVSGGQARVSLTTADVSRLTAAAEKSGGTEVVIRPKVRGTADRFRVSIPAGGAAKLAGYGLTVELPAAEVTIPAGGLAGHEGGLVMTAALTENGGLSVSTGLNTLVRATWEAPAEGNVVLLVLDDGSTRPLALSRVEQGTATALIPGGATVALGQRSASFPDVPEGSWAADAVGFAAVRGLFGGAPGGAFVPGEPMTRAMLAVVLARMDGREASGGAGQPWYGGALSWAVENGILQGSGGDLNPDGALTREQLCTILARYAGHAGLTLEQTDAAETFSDSGAVSGWAAGSVEFCLRAGLLTGRPGGRMDPKGQATRAEIAVILTRFIEAALR</sequence>
<feature type="region of interest" description="Disordered" evidence="6">
    <location>
        <begin position="590"/>
        <end position="620"/>
    </location>
</feature>
<dbReference type="Gene3D" id="2.60.120.260">
    <property type="entry name" value="Galactose-binding domain-like"/>
    <property type="match status" value="2"/>
</dbReference>
<dbReference type="Gene3D" id="2.60.40.10">
    <property type="entry name" value="Immunoglobulins"/>
    <property type="match status" value="1"/>
</dbReference>
<dbReference type="SMART" id="SM00635">
    <property type="entry name" value="BID_2"/>
    <property type="match status" value="2"/>
</dbReference>
<dbReference type="SUPFAM" id="SSF49373">
    <property type="entry name" value="Invasin/intimin cell-adhesion fragments"/>
    <property type="match status" value="2"/>
</dbReference>
<accession>A0A8J6MG89</accession>
<dbReference type="PANTHER" id="PTHR43037:SF1">
    <property type="entry name" value="BLL1128 PROTEIN"/>
    <property type="match status" value="1"/>
</dbReference>
<feature type="signal peptide" evidence="7">
    <location>
        <begin position="1"/>
        <end position="25"/>
    </location>
</feature>
<comment type="similarity">
    <text evidence="1">Belongs to the glycosyl hydrolase 9 (cellulase E) family.</text>
</comment>
<dbReference type="InterPro" id="IPR029058">
    <property type="entry name" value="AB_hydrolase_fold"/>
</dbReference>
<dbReference type="Gene3D" id="2.60.120.560">
    <property type="entry name" value="Exo-inulinase, domain 1"/>
    <property type="match status" value="3"/>
</dbReference>
<dbReference type="Pfam" id="PF02927">
    <property type="entry name" value="CelD_N"/>
    <property type="match status" value="1"/>
</dbReference>
<evidence type="ECO:0000256" key="2">
    <source>
        <dbReference type="ARBA" id="ARBA00022729"/>
    </source>
</evidence>
<dbReference type="InterPro" id="IPR002925">
    <property type="entry name" value="Dienelactn_hydro"/>
</dbReference>
<protein>
    <submittedName>
        <fullName evidence="9">Ig-like domain-containing protein</fullName>
    </submittedName>
</protein>
<feature type="chain" id="PRO_5035268713" evidence="7">
    <location>
        <begin position="26"/>
        <end position="3024"/>
    </location>
</feature>
<dbReference type="SUPFAM" id="SSF52266">
    <property type="entry name" value="SGNH hydrolase"/>
    <property type="match status" value="1"/>
</dbReference>
<dbReference type="InterPro" id="IPR013783">
    <property type="entry name" value="Ig-like_fold"/>
</dbReference>
<dbReference type="InterPro" id="IPR036514">
    <property type="entry name" value="SGNH_hydro_sf"/>
</dbReference>
<dbReference type="Proteomes" id="UP000607645">
    <property type="component" value="Unassembled WGS sequence"/>
</dbReference>
<dbReference type="Pfam" id="PF03629">
    <property type="entry name" value="SASA"/>
    <property type="match status" value="1"/>
</dbReference>
<evidence type="ECO:0000256" key="5">
    <source>
        <dbReference type="ARBA" id="ARBA00023001"/>
    </source>
</evidence>
<dbReference type="SUPFAM" id="SSF49899">
    <property type="entry name" value="Concanavalin A-like lectins/glucanases"/>
    <property type="match status" value="1"/>
</dbReference>
<comment type="caution">
    <text evidence="9">The sequence shown here is derived from an EMBL/GenBank/DDBJ whole genome shotgun (WGS) entry which is preliminary data.</text>
</comment>
<dbReference type="InterPro" id="IPR050955">
    <property type="entry name" value="Plant_Biomass_Hydrol_Est"/>
</dbReference>
<evidence type="ECO:0000256" key="3">
    <source>
        <dbReference type="ARBA" id="ARBA00022737"/>
    </source>
</evidence>
<keyword evidence="10" id="KW-1185">Reference proteome</keyword>
<reference evidence="9" key="1">
    <citation type="submission" date="2020-08" db="EMBL/GenBank/DDBJ databases">
        <title>Genome public.</title>
        <authorList>
            <person name="Liu C."/>
            <person name="Sun Q."/>
        </authorList>
    </citation>
    <scope>NUCLEOTIDE SEQUENCE</scope>
    <source>
        <strain evidence="9">NSJ-52</strain>
    </source>
</reference>
<evidence type="ECO:0000313" key="9">
    <source>
        <dbReference type="EMBL" id="MBC5736383.1"/>
    </source>
</evidence>
<dbReference type="InterPro" id="IPR014756">
    <property type="entry name" value="Ig_E-set"/>
</dbReference>
<dbReference type="GO" id="GO:0030245">
    <property type="term" value="P:cellulose catabolic process"/>
    <property type="evidence" value="ECO:0007669"/>
    <property type="project" value="UniProtKB-KW"/>
</dbReference>
<evidence type="ECO:0000256" key="4">
    <source>
        <dbReference type="ARBA" id="ARBA00022801"/>
    </source>
</evidence>
<dbReference type="Pfam" id="PF00395">
    <property type="entry name" value="SLH"/>
    <property type="match status" value="3"/>
</dbReference>
<dbReference type="Gene3D" id="3.40.50.1820">
    <property type="entry name" value="alpha/beta hydrolase"/>
    <property type="match status" value="1"/>
</dbReference>
<dbReference type="Pfam" id="PF02368">
    <property type="entry name" value="Big_2"/>
    <property type="match status" value="2"/>
</dbReference>
<dbReference type="EMBL" id="JACOPQ010000003">
    <property type="protein sequence ID" value="MBC5736383.1"/>
    <property type="molecule type" value="Genomic_DNA"/>
</dbReference>
<evidence type="ECO:0000256" key="6">
    <source>
        <dbReference type="SAM" id="MobiDB-lite"/>
    </source>
</evidence>
<evidence type="ECO:0000256" key="1">
    <source>
        <dbReference type="ARBA" id="ARBA00007072"/>
    </source>
</evidence>
<keyword evidence="3" id="KW-0677">Repeat</keyword>
<dbReference type="InterPro" id="IPR005181">
    <property type="entry name" value="SASA"/>
</dbReference>
<keyword evidence="5" id="KW-0119">Carbohydrate metabolism</keyword>
<dbReference type="RefSeq" id="WP_186918695.1">
    <property type="nucleotide sequence ID" value="NZ_JACOPQ010000003.1"/>
</dbReference>
<dbReference type="SUPFAM" id="SSF53474">
    <property type="entry name" value="alpha/beta-Hydrolases"/>
    <property type="match status" value="1"/>
</dbReference>
<proteinExistence type="inferred from homology"/>
<dbReference type="InterPro" id="IPR013320">
    <property type="entry name" value="ConA-like_dom_sf"/>
</dbReference>
<dbReference type="Pfam" id="PF01738">
    <property type="entry name" value="DLH"/>
    <property type="match status" value="1"/>
</dbReference>
<dbReference type="GO" id="GO:0008810">
    <property type="term" value="F:cellulase activity"/>
    <property type="evidence" value="ECO:0007669"/>
    <property type="project" value="InterPro"/>
</dbReference>
<evidence type="ECO:0000313" key="10">
    <source>
        <dbReference type="Proteomes" id="UP000607645"/>
    </source>
</evidence>
<organism evidence="9 10">
    <name type="scientific">Lawsonibacter faecis</name>
    <dbReference type="NCBI Taxonomy" id="2763052"/>
    <lineage>
        <taxon>Bacteria</taxon>
        <taxon>Bacillati</taxon>
        <taxon>Bacillota</taxon>
        <taxon>Clostridia</taxon>
        <taxon>Eubacteriales</taxon>
        <taxon>Oscillospiraceae</taxon>
        <taxon>Lawsonibacter</taxon>
    </lineage>
</organism>
<dbReference type="Gene3D" id="2.60.40.1080">
    <property type="match status" value="3"/>
</dbReference>
<keyword evidence="4" id="KW-0378">Hydrolase</keyword>
<feature type="domain" description="SLH" evidence="8">
    <location>
        <begin position="2848"/>
        <end position="2911"/>
    </location>
</feature>
<dbReference type="SUPFAM" id="SSF81296">
    <property type="entry name" value="E set domains"/>
    <property type="match status" value="1"/>
</dbReference>
<keyword evidence="5" id="KW-0624">Polysaccharide degradation</keyword>
<keyword evidence="2 7" id="KW-0732">Signal</keyword>
<dbReference type="PANTHER" id="PTHR43037">
    <property type="entry name" value="UNNAMED PRODUCT-RELATED"/>
    <property type="match status" value="1"/>
</dbReference>
<dbReference type="CDD" id="cd02850">
    <property type="entry name" value="E_set_Cellulase_N"/>
    <property type="match status" value="1"/>
</dbReference>
<evidence type="ECO:0000259" key="8">
    <source>
        <dbReference type="PROSITE" id="PS51272"/>
    </source>
</evidence>